<gene>
    <name evidence="1" type="ORF">E5336_06230</name>
</gene>
<accession>A0AC61R893</accession>
<sequence length="112" mass="12840">MKEKKKINVEIGKCIKKSREGRGLTQERLAEEIDVSIQYISDLERGVVGASTSTLINICRILDASADYILFGKDPNTISDVSDRLKEYTPKQVESMYRIMDIIDDFYRTDNE</sequence>
<dbReference type="EMBL" id="SRYG01000011">
    <property type="protein sequence ID" value="TGY65915.1"/>
    <property type="molecule type" value="Genomic_DNA"/>
</dbReference>
<evidence type="ECO:0000313" key="1">
    <source>
        <dbReference type="EMBL" id="TGY65915.1"/>
    </source>
</evidence>
<reference evidence="1" key="1">
    <citation type="submission" date="2019-04" db="EMBL/GenBank/DDBJ databases">
        <title>Microbes associate with the intestines of laboratory mice.</title>
        <authorList>
            <person name="Navarre W."/>
            <person name="Wong E."/>
            <person name="Huang K."/>
            <person name="Tropini C."/>
            <person name="Ng K."/>
            <person name="Yu B."/>
        </authorList>
    </citation>
    <scope>NUCLEOTIDE SEQUENCE</scope>
    <source>
        <strain evidence="1">NM09_H32</strain>
    </source>
</reference>
<proteinExistence type="predicted"/>
<comment type="caution">
    <text evidence="1">The sequence shown here is derived from an EMBL/GenBank/DDBJ whole genome shotgun (WGS) entry which is preliminary data.</text>
</comment>
<keyword evidence="2" id="KW-1185">Reference proteome</keyword>
<dbReference type="Proteomes" id="UP000308836">
    <property type="component" value="Unassembled WGS sequence"/>
</dbReference>
<evidence type="ECO:0000313" key="2">
    <source>
        <dbReference type="Proteomes" id="UP000308836"/>
    </source>
</evidence>
<name>A0AC61R893_9FIRM</name>
<organism evidence="1 2">
    <name type="scientific">Dubosiella muris</name>
    <dbReference type="NCBI Taxonomy" id="3038133"/>
    <lineage>
        <taxon>Bacteria</taxon>
        <taxon>Bacillati</taxon>
        <taxon>Bacillota</taxon>
        <taxon>Erysipelotrichia</taxon>
        <taxon>Erysipelotrichales</taxon>
        <taxon>Erysipelotrichaceae</taxon>
        <taxon>Dubosiella</taxon>
    </lineage>
</organism>
<protein>
    <submittedName>
        <fullName evidence="1">XRE family transcriptional regulator</fullName>
    </submittedName>
</protein>